<evidence type="ECO:0000256" key="1">
    <source>
        <dbReference type="SAM" id="MobiDB-lite"/>
    </source>
</evidence>
<name>A0AAD5SHB4_9FUNG</name>
<accession>A0AAD5SHB4</accession>
<reference evidence="2" key="1">
    <citation type="submission" date="2020-05" db="EMBL/GenBank/DDBJ databases">
        <title>Phylogenomic resolution of chytrid fungi.</title>
        <authorList>
            <person name="Stajich J.E."/>
            <person name="Amses K."/>
            <person name="Simmons R."/>
            <person name="Seto K."/>
            <person name="Myers J."/>
            <person name="Bonds A."/>
            <person name="Quandt C.A."/>
            <person name="Barry K."/>
            <person name="Liu P."/>
            <person name="Grigoriev I."/>
            <person name="Longcore J.E."/>
            <person name="James T.Y."/>
        </authorList>
    </citation>
    <scope>NUCLEOTIDE SEQUENCE</scope>
    <source>
        <strain evidence="2">JEL0318</strain>
    </source>
</reference>
<comment type="caution">
    <text evidence="2">The sequence shown here is derived from an EMBL/GenBank/DDBJ whole genome shotgun (WGS) entry which is preliminary data.</text>
</comment>
<feature type="region of interest" description="Disordered" evidence="1">
    <location>
        <begin position="1"/>
        <end position="99"/>
    </location>
</feature>
<gene>
    <name evidence="2" type="ORF">HK097_009326</name>
</gene>
<sequence length="99" mass="9982">MACALKFAPSTKRSKQPFQPLSTEKASANVIVTGSGRQKETWAEKNKRQKEEKRAISTADPGNIKAGASGNSSDGGGGGTAKGNSGGTGSGGKKGKMAV</sequence>
<dbReference type="Proteomes" id="UP001212841">
    <property type="component" value="Unassembled WGS sequence"/>
</dbReference>
<feature type="compositionally biased region" description="Basic and acidic residues" evidence="1">
    <location>
        <begin position="37"/>
        <end position="55"/>
    </location>
</feature>
<protein>
    <submittedName>
        <fullName evidence="2">Uncharacterized protein</fullName>
    </submittedName>
</protein>
<evidence type="ECO:0000313" key="3">
    <source>
        <dbReference type="Proteomes" id="UP001212841"/>
    </source>
</evidence>
<evidence type="ECO:0000313" key="2">
    <source>
        <dbReference type="EMBL" id="KAJ3049700.1"/>
    </source>
</evidence>
<keyword evidence="3" id="KW-1185">Reference proteome</keyword>
<dbReference type="EMBL" id="JADGJD010000607">
    <property type="protein sequence ID" value="KAJ3049700.1"/>
    <property type="molecule type" value="Genomic_DNA"/>
</dbReference>
<feature type="compositionally biased region" description="Polar residues" evidence="1">
    <location>
        <begin position="16"/>
        <end position="36"/>
    </location>
</feature>
<organism evidence="2 3">
    <name type="scientific">Rhizophlyctis rosea</name>
    <dbReference type="NCBI Taxonomy" id="64517"/>
    <lineage>
        <taxon>Eukaryota</taxon>
        <taxon>Fungi</taxon>
        <taxon>Fungi incertae sedis</taxon>
        <taxon>Chytridiomycota</taxon>
        <taxon>Chytridiomycota incertae sedis</taxon>
        <taxon>Chytridiomycetes</taxon>
        <taxon>Rhizophlyctidales</taxon>
        <taxon>Rhizophlyctidaceae</taxon>
        <taxon>Rhizophlyctis</taxon>
    </lineage>
</organism>
<proteinExistence type="predicted"/>
<feature type="compositionally biased region" description="Gly residues" evidence="1">
    <location>
        <begin position="73"/>
        <end position="92"/>
    </location>
</feature>
<dbReference type="AlphaFoldDB" id="A0AAD5SHB4"/>